<dbReference type="Pfam" id="PF13650">
    <property type="entry name" value="Asp_protease_2"/>
    <property type="match status" value="1"/>
</dbReference>
<evidence type="ECO:0000259" key="3">
    <source>
        <dbReference type="PROSITE" id="PS50158"/>
    </source>
</evidence>
<dbReference type="InterPro" id="IPR021109">
    <property type="entry name" value="Peptidase_aspartic_dom_sf"/>
</dbReference>
<dbReference type="VEuPathDB" id="FungiDB:RhiirA1_450527"/>
<dbReference type="SMART" id="SM00343">
    <property type="entry name" value="ZnF_C2HC"/>
    <property type="match status" value="2"/>
</dbReference>
<keyword evidence="5" id="KW-1185">Reference proteome</keyword>
<dbReference type="Gene3D" id="4.10.60.10">
    <property type="entry name" value="Zinc finger, CCHC-type"/>
    <property type="match status" value="2"/>
</dbReference>
<feature type="region of interest" description="Disordered" evidence="2">
    <location>
        <begin position="390"/>
        <end position="441"/>
    </location>
</feature>
<dbReference type="EMBL" id="LLXI01004777">
    <property type="protein sequence ID" value="PKY60945.1"/>
    <property type="molecule type" value="Genomic_DNA"/>
</dbReference>
<dbReference type="AlphaFoldDB" id="A0A2I1HPX9"/>
<dbReference type="Gene3D" id="2.40.70.10">
    <property type="entry name" value="Acid Proteases"/>
    <property type="match status" value="1"/>
</dbReference>
<reference evidence="4 5" key="1">
    <citation type="submission" date="2015-10" db="EMBL/GenBank/DDBJ databases">
        <title>Genome analyses suggest a sexual origin of heterokaryosis in a supposedly ancient asexual fungus.</title>
        <authorList>
            <person name="Ropars J."/>
            <person name="Sedzielewska K."/>
            <person name="Noel J."/>
            <person name="Charron P."/>
            <person name="Farinelli L."/>
            <person name="Marton T."/>
            <person name="Kruger M."/>
            <person name="Pelin A."/>
            <person name="Brachmann A."/>
            <person name="Corradi N."/>
        </authorList>
    </citation>
    <scope>NUCLEOTIDE SEQUENCE [LARGE SCALE GENOMIC DNA]</scope>
    <source>
        <strain evidence="4 5">A4</strain>
    </source>
</reference>
<dbReference type="Proteomes" id="UP000234323">
    <property type="component" value="Unassembled WGS sequence"/>
</dbReference>
<dbReference type="SUPFAM" id="SSF57756">
    <property type="entry name" value="Retrovirus zinc finger-like domains"/>
    <property type="match status" value="2"/>
</dbReference>
<accession>A0A2I1HPX9</accession>
<dbReference type="Pfam" id="PF00098">
    <property type="entry name" value="zf-CCHC"/>
    <property type="match status" value="2"/>
</dbReference>
<organism evidence="4 5">
    <name type="scientific">Rhizophagus irregularis</name>
    <dbReference type="NCBI Taxonomy" id="588596"/>
    <lineage>
        <taxon>Eukaryota</taxon>
        <taxon>Fungi</taxon>
        <taxon>Fungi incertae sedis</taxon>
        <taxon>Mucoromycota</taxon>
        <taxon>Glomeromycotina</taxon>
        <taxon>Glomeromycetes</taxon>
        <taxon>Glomerales</taxon>
        <taxon>Glomeraceae</taxon>
        <taxon>Rhizophagus</taxon>
    </lineage>
</organism>
<dbReference type="GO" id="GO:0003676">
    <property type="term" value="F:nucleic acid binding"/>
    <property type="evidence" value="ECO:0007669"/>
    <property type="project" value="InterPro"/>
</dbReference>
<dbReference type="VEuPathDB" id="FungiDB:FUN_003363"/>
<evidence type="ECO:0000313" key="5">
    <source>
        <dbReference type="Proteomes" id="UP000234323"/>
    </source>
</evidence>
<evidence type="ECO:0000313" key="4">
    <source>
        <dbReference type="EMBL" id="PKY60945.1"/>
    </source>
</evidence>
<dbReference type="PROSITE" id="PS50158">
    <property type="entry name" value="ZF_CCHC"/>
    <property type="match status" value="1"/>
</dbReference>
<keyword evidence="1" id="KW-0479">Metal-binding</keyword>
<dbReference type="InterPro" id="IPR036875">
    <property type="entry name" value="Znf_CCHC_sf"/>
</dbReference>
<evidence type="ECO:0000256" key="1">
    <source>
        <dbReference type="PROSITE-ProRule" id="PRU00047"/>
    </source>
</evidence>
<feature type="domain" description="CCHC-type" evidence="3">
    <location>
        <begin position="110"/>
        <end position="125"/>
    </location>
</feature>
<dbReference type="SUPFAM" id="SSF50630">
    <property type="entry name" value="Acid proteases"/>
    <property type="match status" value="1"/>
</dbReference>
<feature type="compositionally biased region" description="Basic and acidic residues" evidence="2">
    <location>
        <begin position="199"/>
        <end position="217"/>
    </location>
</feature>
<dbReference type="InterPro" id="IPR001878">
    <property type="entry name" value="Znf_CCHC"/>
</dbReference>
<dbReference type="CDD" id="cd00303">
    <property type="entry name" value="retropepsin_like"/>
    <property type="match status" value="1"/>
</dbReference>
<proteinExistence type="predicted"/>
<feature type="non-terminal residue" evidence="4">
    <location>
        <position position="1"/>
    </location>
</feature>
<dbReference type="VEuPathDB" id="FungiDB:RhiirFUN_013891"/>
<protein>
    <recommendedName>
        <fullName evidence="3">CCHC-type domain-containing protein</fullName>
    </recommendedName>
</protein>
<feature type="compositionally biased region" description="Low complexity" evidence="2">
    <location>
        <begin position="219"/>
        <end position="234"/>
    </location>
</feature>
<sequence>NLNDAVNVARREEEAKGELLMKTIGLDMGQVRQEKSMEDILKEETNKYKKTNPVMQELQKPVKDNDMDDLINRMNRMEAHMMKRNNSGRPPMRNNNNQRNNNVNWNEMTCYTCGKQGHTSRICREGQRRPYKGNNRGSYSQNNQVNYMDDEYYDDEYDVYNMECNNYDEDNEYDDEFDIYGMEDEDDIEENDMYPVPPRRSERNKDRVMNDERDRRRNMQWQGQQNKAQGNKKGFTQEQRQKAQETRRNNNTYHNCGQQGHFARECMNEKVKLNRRIPNIEEFEPVKEFINSNVPITWGQYLNEKPNAKKKLRNGKMIRALVDTGAGPSVITNELRKELNIPITKKSNVVLTIANGKSIASLGRAEIKIEIDENLEIPLEFEFKLLSPSLSESDEDSEDMENVNDDFSEESESENEYEDNEKEELLSAMEEVQRKKKNNVK</sequence>
<keyword evidence="1" id="KW-0862">Zinc</keyword>
<gene>
    <name evidence="4" type="ORF">RhiirA4_485290</name>
</gene>
<name>A0A2I1HPX9_9GLOM</name>
<feature type="compositionally biased region" description="Acidic residues" evidence="2">
    <location>
        <begin position="392"/>
        <end position="422"/>
    </location>
</feature>
<dbReference type="GO" id="GO:0008270">
    <property type="term" value="F:zinc ion binding"/>
    <property type="evidence" value="ECO:0007669"/>
    <property type="project" value="UniProtKB-KW"/>
</dbReference>
<evidence type="ECO:0000256" key="2">
    <source>
        <dbReference type="SAM" id="MobiDB-lite"/>
    </source>
</evidence>
<feature type="compositionally biased region" description="Basic and acidic residues" evidence="2">
    <location>
        <begin position="239"/>
        <end position="248"/>
    </location>
</feature>
<comment type="caution">
    <text evidence="4">The sequence shown here is derived from an EMBL/GenBank/DDBJ whole genome shotgun (WGS) entry which is preliminary data.</text>
</comment>
<keyword evidence="1" id="KW-0863">Zinc-finger</keyword>
<feature type="region of interest" description="Disordered" evidence="2">
    <location>
        <begin position="184"/>
        <end position="257"/>
    </location>
</feature>